<dbReference type="Proteomes" id="UP000655420">
    <property type="component" value="Unassembled WGS sequence"/>
</dbReference>
<organism evidence="2 3">
    <name type="scientific">Thermohalobaculum xanthum</name>
    <dbReference type="NCBI Taxonomy" id="2753746"/>
    <lineage>
        <taxon>Bacteria</taxon>
        <taxon>Pseudomonadati</taxon>
        <taxon>Pseudomonadota</taxon>
        <taxon>Alphaproteobacteria</taxon>
        <taxon>Rhodobacterales</taxon>
        <taxon>Paracoccaceae</taxon>
        <taxon>Thermohalobaculum</taxon>
    </lineage>
</organism>
<dbReference type="AlphaFoldDB" id="A0A8J7M3Y0"/>
<dbReference type="PANTHER" id="PTHR34227">
    <property type="entry name" value="CHAPERONE PROTEIN YCDY"/>
    <property type="match status" value="1"/>
</dbReference>
<sequence length="201" mass="21783">MGEAAPQFEVAEEDGLRADLYDLLGALLSRPPSADLLAQVAELDGDTGEMGRAVNALARVARSTTQKAAEREFNALFIGLGRGELLPYASYYMTGFLHERPLAVLRNDMARLSIARAPNVYEPEDNIASLCEMMAGLIRGRFGAPASLVTQKDFFNAHVGPWAGHFFKDLEGAQGSVLYAPVGALGRAFMEIEREAFRMGA</sequence>
<dbReference type="Pfam" id="PF02613">
    <property type="entry name" value="Nitrate_red_del"/>
    <property type="match status" value="1"/>
</dbReference>
<dbReference type="SUPFAM" id="SSF89155">
    <property type="entry name" value="TorD-like"/>
    <property type="match status" value="1"/>
</dbReference>
<reference evidence="2" key="1">
    <citation type="submission" date="2020-12" db="EMBL/GenBank/DDBJ databases">
        <title>Bacterial taxonomy.</title>
        <authorList>
            <person name="Pan X."/>
        </authorList>
    </citation>
    <scope>NUCLEOTIDE SEQUENCE</scope>
    <source>
        <strain evidence="2">M0105</strain>
    </source>
</reference>
<protein>
    <submittedName>
        <fullName evidence="2">Molecular chaperone TorD family protein</fullName>
    </submittedName>
</protein>
<keyword evidence="3" id="KW-1185">Reference proteome</keyword>
<name>A0A8J7M3Y0_9RHOB</name>
<dbReference type="PANTHER" id="PTHR34227:SF1">
    <property type="entry name" value="DIMETHYL SULFOXIDE REDUCTASE CHAPERONE-RELATED"/>
    <property type="match status" value="1"/>
</dbReference>
<evidence type="ECO:0000313" key="2">
    <source>
        <dbReference type="EMBL" id="MBK0397650.1"/>
    </source>
</evidence>
<gene>
    <name evidence="2" type="ORF">H0I76_00470</name>
</gene>
<dbReference type="InterPro" id="IPR050289">
    <property type="entry name" value="TorD/DmsD_chaperones"/>
</dbReference>
<dbReference type="EMBL" id="JAEHHL010000001">
    <property type="protein sequence ID" value="MBK0397650.1"/>
    <property type="molecule type" value="Genomic_DNA"/>
</dbReference>
<dbReference type="InterPro" id="IPR020945">
    <property type="entry name" value="DMSO/NO3_reduct_chaperone"/>
</dbReference>
<dbReference type="InterPro" id="IPR036411">
    <property type="entry name" value="TorD-like_sf"/>
</dbReference>
<evidence type="ECO:0000313" key="3">
    <source>
        <dbReference type="Proteomes" id="UP000655420"/>
    </source>
</evidence>
<dbReference type="RefSeq" id="WP_200605627.1">
    <property type="nucleotide sequence ID" value="NZ_JAEHHL010000001.1"/>
</dbReference>
<evidence type="ECO:0000256" key="1">
    <source>
        <dbReference type="ARBA" id="ARBA00023186"/>
    </source>
</evidence>
<keyword evidence="1" id="KW-0143">Chaperone</keyword>
<accession>A0A8J7M3Y0</accession>
<proteinExistence type="predicted"/>
<dbReference type="Gene3D" id="1.10.3480.10">
    <property type="entry name" value="TorD-like"/>
    <property type="match status" value="1"/>
</dbReference>
<comment type="caution">
    <text evidence="2">The sequence shown here is derived from an EMBL/GenBank/DDBJ whole genome shotgun (WGS) entry which is preliminary data.</text>
</comment>